<dbReference type="Pfam" id="PF05116">
    <property type="entry name" value="S6PP"/>
    <property type="match status" value="1"/>
</dbReference>
<dbReference type="Gene3D" id="3.90.1070.10">
    <property type="match status" value="1"/>
</dbReference>
<dbReference type="SFLD" id="SFLDG01140">
    <property type="entry name" value="C2.B:_Phosphomannomutase_and_P"/>
    <property type="match status" value="1"/>
</dbReference>
<keyword evidence="1 3" id="KW-0378">Hydrolase</keyword>
<organism evidence="3 4">
    <name type="scientific">Ancylobacter mangrovi</name>
    <dbReference type="NCBI Taxonomy" id="2972472"/>
    <lineage>
        <taxon>Bacteria</taxon>
        <taxon>Pseudomonadati</taxon>
        <taxon>Pseudomonadota</taxon>
        <taxon>Alphaproteobacteria</taxon>
        <taxon>Hyphomicrobiales</taxon>
        <taxon>Xanthobacteraceae</taxon>
        <taxon>Ancylobacter</taxon>
    </lineage>
</organism>
<keyword evidence="4" id="KW-1185">Reference proteome</keyword>
<dbReference type="InterPro" id="IPR006380">
    <property type="entry name" value="SPP-like_dom"/>
</dbReference>
<dbReference type="PANTHER" id="PTHR46521">
    <property type="entry name" value="SUCROSE-PHOSPHATASE 2-RELATED"/>
    <property type="match status" value="1"/>
</dbReference>
<gene>
    <name evidence="3" type="ORF">NVS89_20395</name>
</gene>
<dbReference type="InterPro" id="IPR051518">
    <property type="entry name" value="Sucrose_Phosphatase"/>
</dbReference>
<dbReference type="SFLD" id="SFLDG01141">
    <property type="entry name" value="C2.B.1:_Sucrose_Phosphatase_Li"/>
    <property type="match status" value="1"/>
</dbReference>
<dbReference type="SFLD" id="SFLDS00003">
    <property type="entry name" value="Haloacid_Dehalogenase"/>
    <property type="match status" value="1"/>
</dbReference>
<dbReference type="Gene3D" id="3.40.50.1000">
    <property type="entry name" value="HAD superfamily/HAD-like"/>
    <property type="match status" value="1"/>
</dbReference>
<feature type="domain" description="Sucrose phosphatase-like" evidence="2">
    <location>
        <begin position="9"/>
        <end position="240"/>
    </location>
</feature>
<evidence type="ECO:0000259" key="2">
    <source>
        <dbReference type="Pfam" id="PF05116"/>
    </source>
</evidence>
<protein>
    <submittedName>
        <fullName evidence="3">HAD family hydrolase</fullName>
    </submittedName>
</protein>
<dbReference type="InterPro" id="IPR036412">
    <property type="entry name" value="HAD-like_sf"/>
</dbReference>
<accession>A0A9X2PGE7</accession>
<reference evidence="3" key="1">
    <citation type="submission" date="2022-08" db="EMBL/GenBank/DDBJ databases">
        <authorList>
            <person name="Li F."/>
        </authorList>
    </citation>
    <scope>NUCLEOTIDE SEQUENCE</scope>
    <source>
        <strain evidence="3">MQZ15Z-1</strain>
    </source>
</reference>
<comment type="caution">
    <text evidence="3">The sequence shown here is derived from an EMBL/GenBank/DDBJ whole genome shotgun (WGS) entry which is preliminary data.</text>
</comment>
<dbReference type="RefSeq" id="WP_258734603.1">
    <property type="nucleotide sequence ID" value="NZ_JANTHZ010000012.1"/>
</dbReference>
<evidence type="ECO:0000313" key="4">
    <source>
        <dbReference type="Proteomes" id="UP001151088"/>
    </source>
</evidence>
<dbReference type="InterPro" id="IPR023214">
    <property type="entry name" value="HAD_sf"/>
</dbReference>
<dbReference type="EMBL" id="JANTHZ010000012">
    <property type="protein sequence ID" value="MCS0497455.1"/>
    <property type="molecule type" value="Genomic_DNA"/>
</dbReference>
<evidence type="ECO:0000256" key="1">
    <source>
        <dbReference type="ARBA" id="ARBA00022801"/>
    </source>
</evidence>
<dbReference type="Proteomes" id="UP001151088">
    <property type="component" value="Unassembled WGS sequence"/>
</dbReference>
<proteinExistence type="predicted"/>
<dbReference type="SUPFAM" id="SSF56784">
    <property type="entry name" value="HAD-like"/>
    <property type="match status" value="1"/>
</dbReference>
<name>A0A9X2PGE7_9HYPH</name>
<evidence type="ECO:0000313" key="3">
    <source>
        <dbReference type="EMBL" id="MCS0497455.1"/>
    </source>
</evidence>
<dbReference type="PANTHER" id="PTHR46521:SF4">
    <property type="entry name" value="SUCROSE-PHOSPHATASE 2-RELATED"/>
    <property type="match status" value="1"/>
</dbReference>
<dbReference type="GO" id="GO:0016787">
    <property type="term" value="F:hydrolase activity"/>
    <property type="evidence" value="ECO:0007669"/>
    <property type="project" value="UniProtKB-KW"/>
</dbReference>
<sequence length="249" mass="26931">MGLANGNKRLVLATDLDGTFLGGDDAQRAALYDWIEARRDEVSLVFVTGRDLPFVRALADQGVPRPDFVIGDVGTTIAGGEGIEPVPELELPIAQAWGNASERVRDLLRDEPGLTLQPTPFRYRMSYYYEPATLRPSAREKVEAAGFDCITSADIYFDVLPRGVSKGPTLIRLMEHFAVPRERVLVAGDTLNDLSLFRTPYAGVAVGNSEPALVAQVSGMPNVYLSPRPGAAGIADAIERHGFMTEGAL</sequence>
<dbReference type="AlphaFoldDB" id="A0A9X2PGE7"/>